<dbReference type="CDD" id="cd05233">
    <property type="entry name" value="SDR_c"/>
    <property type="match status" value="1"/>
</dbReference>
<name>A0A7W6RQ63_9HYPH</name>
<dbReference type="PANTHER" id="PTHR42760">
    <property type="entry name" value="SHORT-CHAIN DEHYDROGENASES/REDUCTASES FAMILY MEMBER"/>
    <property type="match status" value="1"/>
</dbReference>
<dbReference type="PROSITE" id="PS00061">
    <property type="entry name" value="ADH_SHORT"/>
    <property type="match status" value="2"/>
</dbReference>
<comment type="similarity">
    <text evidence="1">Belongs to the short-chain dehydrogenases/reductases (SDR) family.</text>
</comment>
<accession>A0A7W6RQ63</accession>
<dbReference type="PANTHER" id="PTHR42760:SF133">
    <property type="entry name" value="3-OXOACYL-[ACYL-CARRIER-PROTEIN] REDUCTASE"/>
    <property type="match status" value="1"/>
</dbReference>
<dbReference type="FunFam" id="3.40.50.720:FF:000084">
    <property type="entry name" value="Short-chain dehydrogenase reductase"/>
    <property type="match status" value="2"/>
</dbReference>
<dbReference type="Pfam" id="PF13561">
    <property type="entry name" value="adh_short_C2"/>
    <property type="match status" value="2"/>
</dbReference>
<dbReference type="Proteomes" id="UP000533641">
    <property type="component" value="Unassembled WGS sequence"/>
</dbReference>
<dbReference type="PRINTS" id="PR00081">
    <property type="entry name" value="GDHRDH"/>
</dbReference>
<proteinExistence type="inferred from homology"/>
<dbReference type="EMBL" id="JACIGM010000009">
    <property type="protein sequence ID" value="MBB4276641.1"/>
    <property type="molecule type" value="Genomic_DNA"/>
</dbReference>
<evidence type="ECO:0000313" key="3">
    <source>
        <dbReference type="EMBL" id="MBB4276641.1"/>
    </source>
</evidence>
<keyword evidence="2" id="KW-0560">Oxidoreductase</keyword>
<sequence>MKQAGRIVIITGAAGGIGRALVDALAADGDIVVAVDLPGSGVLELARSLGPPHLGLEFDVSREEDILALYERIEAQFARVGVLVNNAAIGPTMAATVDTTFDAFRRVLAVNLIGPFAMAREAARRMERGAVIVNVASLAGVLGNPKRNAYAASKAGLISFTKSLACELASSGIRVTAIAPGYVRTPMVSELEGAGKIDLAAVRRRVPMGRVARPDEIARVVRVLASLQASYITGSVLTVDGGWMSFNQPGGAHPPVPGTPGAELSRPAEHSSARIVLVTGWANDIGAAVARRFVANGDTVVIADRDGAAAAGLAGSLGGKHMAKSVDVAVESNVVALFEELRRRFGRLDVLVNSAAVADTFVPGVEQMPTQIEHVLDVNLAGAFTCAREAIKAMHPGSVILNLGSINTFPPFAPRHAYGASKAGMEILTRCMAAELGPVGIRTATVAPGYIHTPGVAQLASAATSTRQQSDGASRWEGWDSRKTSRTRRSFWHRLTHHTSTALPCTWTAAGPRSEMLDSPGNSIRTYSGGRGMIVDCAPRGWLRLIEGENFKGDQLPLREARFPIERVVLSMSETPSLETQSFEVFGPRL</sequence>
<protein>
    <submittedName>
        <fullName evidence="3">NAD(P)-dependent dehydrogenase (Short-subunit alcohol dehydrogenase family)</fullName>
    </submittedName>
</protein>
<dbReference type="InterPro" id="IPR020904">
    <property type="entry name" value="Sc_DH/Rdtase_CS"/>
</dbReference>
<reference evidence="3 4" key="1">
    <citation type="submission" date="2020-08" db="EMBL/GenBank/DDBJ databases">
        <title>Genomic Encyclopedia of Type Strains, Phase IV (KMG-V): Genome sequencing to study the core and pangenomes of soil and plant-associated prokaryotes.</title>
        <authorList>
            <person name="Whitman W."/>
        </authorList>
    </citation>
    <scope>NUCLEOTIDE SEQUENCE [LARGE SCALE GENOMIC DNA]</scope>
    <source>
        <strain evidence="3 4">SEMIA 402</strain>
    </source>
</reference>
<dbReference type="InterPro" id="IPR036291">
    <property type="entry name" value="NAD(P)-bd_dom_sf"/>
</dbReference>
<dbReference type="AlphaFoldDB" id="A0A7W6RQ63"/>
<dbReference type="PRINTS" id="PR00080">
    <property type="entry name" value="SDRFAMILY"/>
</dbReference>
<dbReference type="SUPFAM" id="SSF51735">
    <property type="entry name" value="NAD(P)-binding Rossmann-fold domains"/>
    <property type="match status" value="2"/>
</dbReference>
<comment type="caution">
    <text evidence="3">The sequence shown here is derived from an EMBL/GenBank/DDBJ whole genome shotgun (WGS) entry which is preliminary data.</text>
</comment>
<evidence type="ECO:0000256" key="1">
    <source>
        <dbReference type="ARBA" id="ARBA00006484"/>
    </source>
</evidence>
<organism evidence="3 4">
    <name type="scientific">Rhizobium mongolense</name>
    <dbReference type="NCBI Taxonomy" id="57676"/>
    <lineage>
        <taxon>Bacteria</taxon>
        <taxon>Pseudomonadati</taxon>
        <taxon>Pseudomonadota</taxon>
        <taxon>Alphaproteobacteria</taxon>
        <taxon>Hyphomicrobiales</taxon>
        <taxon>Rhizobiaceae</taxon>
        <taxon>Rhizobium/Agrobacterium group</taxon>
        <taxon>Rhizobium</taxon>
    </lineage>
</organism>
<dbReference type="GO" id="GO:0016616">
    <property type="term" value="F:oxidoreductase activity, acting on the CH-OH group of donors, NAD or NADP as acceptor"/>
    <property type="evidence" value="ECO:0007669"/>
    <property type="project" value="TreeGrafter"/>
</dbReference>
<evidence type="ECO:0000313" key="4">
    <source>
        <dbReference type="Proteomes" id="UP000533641"/>
    </source>
</evidence>
<evidence type="ECO:0000256" key="2">
    <source>
        <dbReference type="ARBA" id="ARBA00023002"/>
    </source>
</evidence>
<gene>
    <name evidence="3" type="ORF">GGE12_004438</name>
</gene>
<dbReference type="InterPro" id="IPR002347">
    <property type="entry name" value="SDR_fam"/>
</dbReference>
<dbReference type="Gene3D" id="3.40.50.720">
    <property type="entry name" value="NAD(P)-binding Rossmann-like Domain"/>
    <property type="match status" value="2"/>
</dbReference>